<gene>
    <name evidence="1" type="ORF">PLOB_00003589</name>
</gene>
<evidence type="ECO:0000313" key="1">
    <source>
        <dbReference type="EMBL" id="CAH3159280.1"/>
    </source>
</evidence>
<name>A0ABN8QCV9_9CNID</name>
<protein>
    <submittedName>
        <fullName evidence="1">Uncharacterized protein</fullName>
    </submittedName>
</protein>
<organism evidence="1 2">
    <name type="scientific">Porites lobata</name>
    <dbReference type="NCBI Taxonomy" id="104759"/>
    <lineage>
        <taxon>Eukaryota</taxon>
        <taxon>Metazoa</taxon>
        <taxon>Cnidaria</taxon>
        <taxon>Anthozoa</taxon>
        <taxon>Hexacorallia</taxon>
        <taxon>Scleractinia</taxon>
        <taxon>Fungiina</taxon>
        <taxon>Poritidae</taxon>
        <taxon>Porites</taxon>
    </lineage>
</organism>
<sequence>MRSRNPTPTLLEYAQLFGPTMKENVKQLTKCGFHYFTASSSFYELPDGGSLHFTDVLRDWRDNYGQPVAQVTVRNQSTKDNVGTLPLYSYTRPQPIPQPLSFSFPTETSSSRQGSLHSNVSNAELLFSSQNQLICQRSIFLSLRTKHLPFERNDQVDLPKEAVGLVLDALTPAASEEIILPEEIYEGVVSVFRETRDLCIEGDESITDSVADEADFSDDELNSVVCVDSVTLPTISTSRVGRNIRPPTRLDL</sequence>
<dbReference type="Proteomes" id="UP001159405">
    <property type="component" value="Unassembled WGS sequence"/>
</dbReference>
<dbReference type="EMBL" id="CALNXK010000113">
    <property type="protein sequence ID" value="CAH3159280.1"/>
    <property type="molecule type" value="Genomic_DNA"/>
</dbReference>
<proteinExistence type="predicted"/>
<reference evidence="1 2" key="1">
    <citation type="submission" date="2022-05" db="EMBL/GenBank/DDBJ databases">
        <authorList>
            <consortium name="Genoscope - CEA"/>
            <person name="William W."/>
        </authorList>
    </citation>
    <scope>NUCLEOTIDE SEQUENCE [LARGE SCALE GENOMIC DNA]</scope>
</reference>
<accession>A0ABN8QCV9</accession>
<evidence type="ECO:0000313" key="2">
    <source>
        <dbReference type="Proteomes" id="UP001159405"/>
    </source>
</evidence>
<keyword evidence="2" id="KW-1185">Reference proteome</keyword>
<comment type="caution">
    <text evidence="1">The sequence shown here is derived from an EMBL/GenBank/DDBJ whole genome shotgun (WGS) entry which is preliminary data.</text>
</comment>